<evidence type="ECO:0000313" key="1">
    <source>
        <dbReference type="EMBL" id="KAJ4718751.1"/>
    </source>
</evidence>
<keyword evidence="2" id="KW-1185">Reference proteome</keyword>
<dbReference type="EMBL" id="CM051398">
    <property type="protein sequence ID" value="KAJ4718751.1"/>
    <property type="molecule type" value="Genomic_DNA"/>
</dbReference>
<reference evidence="1 2" key="1">
    <citation type="journal article" date="2023" name="Science">
        <title>Complex scaffold remodeling in plant triterpene biosynthesis.</title>
        <authorList>
            <person name="De La Pena R."/>
            <person name="Hodgson H."/>
            <person name="Liu J.C."/>
            <person name="Stephenson M.J."/>
            <person name="Martin A.C."/>
            <person name="Owen C."/>
            <person name="Harkess A."/>
            <person name="Leebens-Mack J."/>
            <person name="Jimenez L.E."/>
            <person name="Osbourn A."/>
            <person name="Sattely E.S."/>
        </authorList>
    </citation>
    <scope>NUCLEOTIDE SEQUENCE [LARGE SCALE GENOMIC DNA]</scope>
    <source>
        <strain evidence="2">cv. JPN11</strain>
        <tissue evidence="1">Leaf</tissue>
    </source>
</reference>
<organism evidence="1 2">
    <name type="scientific">Melia azedarach</name>
    <name type="common">Chinaberry tree</name>
    <dbReference type="NCBI Taxonomy" id="155640"/>
    <lineage>
        <taxon>Eukaryota</taxon>
        <taxon>Viridiplantae</taxon>
        <taxon>Streptophyta</taxon>
        <taxon>Embryophyta</taxon>
        <taxon>Tracheophyta</taxon>
        <taxon>Spermatophyta</taxon>
        <taxon>Magnoliopsida</taxon>
        <taxon>eudicotyledons</taxon>
        <taxon>Gunneridae</taxon>
        <taxon>Pentapetalae</taxon>
        <taxon>rosids</taxon>
        <taxon>malvids</taxon>
        <taxon>Sapindales</taxon>
        <taxon>Meliaceae</taxon>
        <taxon>Melia</taxon>
    </lineage>
</organism>
<protein>
    <submittedName>
        <fullName evidence="1">Uncharacterized protein</fullName>
    </submittedName>
</protein>
<sequence>MAQNKLILSIFLLLVTILCQEFQATEGRNMKLERANELTQKLQNANKILKNEEARNINSRKNLHELVQVSKSTSLGYRSRYCRPCDYANPDDYPSFAPRYHHFPCCP</sequence>
<name>A0ACC1Y4V8_MELAZ</name>
<dbReference type="Proteomes" id="UP001164539">
    <property type="component" value="Chromosome 5"/>
</dbReference>
<accession>A0ACC1Y4V8</accession>
<gene>
    <name evidence="1" type="ORF">OWV82_010395</name>
</gene>
<comment type="caution">
    <text evidence="1">The sequence shown here is derived from an EMBL/GenBank/DDBJ whole genome shotgun (WGS) entry which is preliminary data.</text>
</comment>
<evidence type="ECO:0000313" key="2">
    <source>
        <dbReference type="Proteomes" id="UP001164539"/>
    </source>
</evidence>
<proteinExistence type="predicted"/>